<dbReference type="Gene3D" id="1.10.45.10">
    <property type="entry name" value="Vanillyl-alcohol Oxidase, Chain A, domain 4"/>
    <property type="match status" value="1"/>
</dbReference>
<dbReference type="InterPro" id="IPR006094">
    <property type="entry name" value="Oxid_FAD_bind_N"/>
</dbReference>
<dbReference type="Pfam" id="PF01565">
    <property type="entry name" value="FAD_binding_4"/>
    <property type="match status" value="1"/>
</dbReference>
<dbReference type="NCBIfam" id="TIGR01679">
    <property type="entry name" value="bact_FAD_ox"/>
    <property type="match status" value="1"/>
</dbReference>
<feature type="domain" description="FAD-binding PCMH-type" evidence="2">
    <location>
        <begin position="11"/>
        <end position="181"/>
    </location>
</feature>
<dbReference type="GO" id="GO:0080049">
    <property type="term" value="F:L-gulono-1,4-lactone dehydrogenase activity"/>
    <property type="evidence" value="ECO:0007669"/>
    <property type="project" value="TreeGrafter"/>
</dbReference>
<dbReference type="SUPFAM" id="SSF56176">
    <property type="entry name" value="FAD-binding/transporter-associated domain-like"/>
    <property type="match status" value="1"/>
</dbReference>
<dbReference type="Gene3D" id="3.30.465.10">
    <property type="match status" value="1"/>
</dbReference>
<dbReference type="Proteomes" id="UP000186132">
    <property type="component" value="Unassembled WGS sequence"/>
</dbReference>
<evidence type="ECO:0000313" key="3">
    <source>
        <dbReference type="EMBL" id="SHH26154.1"/>
    </source>
</evidence>
<dbReference type="RefSeq" id="WP_073391749.1">
    <property type="nucleotide sequence ID" value="NZ_FQVU01000005.1"/>
</dbReference>
<keyword evidence="4" id="KW-1185">Reference proteome</keyword>
<dbReference type="GO" id="GO:0016020">
    <property type="term" value="C:membrane"/>
    <property type="evidence" value="ECO:0007669"/>
    <property type="project" value="InterPro"/>
</dbReference>
<dbReference type="PIRSF" id="PIRSF000136">
    <property type="entry name" value="LGO_GLO"/>
    <property type="match status" value="1"/>
</dbReference>
<sequence length="432" mass="47123">MTSTWTNWAGTVSAEVTVAEPATVTRLQQVVADAAGRGRRVKPIGAGHSFTAIGATDGVQLRLDRLAGVVHADRGTGRVTVHAGTRLHALNESLWQLGLSLTNLGDIDAQSIAGAISTGTHGTGAKLGGLATQVRGLDLVLADGSLLHCDDRENGDVFAAARVGLGALGVIATVTLQCEPAFALAATEAPASLDETLAELDDLVAGNDHFEFYWFPHTRRVLTKSNNRVLAETELRPVPRWRAWLDDDFLSNTVFEGVNRLTTRRPGLIPHANGVAARALTARGYIDRSYRVFASTRRVRFREMEYAVPRAAVPQVLAEIEAWLARSGEQVGFPVEVRFAAADDIWLSTAHGRDSGYIAVHQFHRREHERYFRAVEAIAADVGGRPHWGKLHDRDAASLRDAYEHFDDFVAVRDRLDPDRVFGNDHLTRVLG</sequence>
<accession>A0A1M5RIT3</accession>
<dbReference type="PANTHER" id="PTHR43762:SF1">
    <property type="entry name" value="D-ARABINONO-1,4-LACTONE OXIDASE"/>
    <property type="match status" value="1"/>
</dbReference>
<keyword evidence="1" id="KW-0560">Oxidoreductase</keyword>
<dbReference type="Pfam" id="PF04030">
    <property type="entry name" value="ALO"/>
    <property type="match status" value="1"/>
</dbReference>
<dbReference type="STRING" id="1206085.SAMN05443575_3562"/>
<organism evidence="3 4">
    <name type="scientific">Jatrophihabitans endophyticus</name>
    <dbReference type="NCBI Taxonomy" id="1206085"/>
    <lineage>
        <taxon>Bacteria</taxon>
        <taxon>Bacillati</taxon>
        <taxon>Actinomycetota</taxon>
        <taxon>Actinomycetes</taxon>
        <taxon>Jatrophihabitantales</taxon>
        <taxon>Jatrophihabitantaceae</taxon>
        <taxon>Jatrophihabitans</taxon>
    </lineage>
</organism>
<evidence type="ECO:0000259" key="2">
    <source>
        <dbReference type="PROSITE" id="PS51387"/>
    </source>
</evidence>
<dbReference type="InterPro" id="IPR016171">
    <property type="entry name" value="Vanillyl_alc_oxidase_C-sub2"/>
</dbReference>
<dbReference type="Gene3D" id="3.30.70.2520">
    <property type="match status" value="1"/>
</dbReference>
<dbReference type="InterPro" id="IPR016167">
    <property type="entry name" value="FAD-bd_PCMH_sub1"/>
</dbReference>
<dbReference type="InterPro" id="IPR036318">
    <property type="entry name" value="FAD-bd_PCMH-like_sf"/>
</dbReference>
<evidence type="ECO:0000256" key="1">
    <source>
        <dbReference type="ARBA" id="ARBA00023002"/>
    </source>
</evidence>
<dbReference type="PROSITE" id="PS51387">
    <property type="entry name" value="FAD_PCMH"/>
    <property type="match status" value="1"/>
</dbReference>
<evidence type="ECO:0000313" key="4">
    <source>
        <dbReference type="Proteomes" id="UP000186132"/>
    </source>
</evidence>
<name>A0A1M5RIT3_9ACTN</name>
<proteinExistence type="predicted"/>
<dbReference type="OrthoDB" id="9800184at2"/>
<dbReference type="Gene3D" id="3.30.43.10">
    <property type="entry name" value="Uridine Diphospho-n-acetylenolpyruvylglucosamine Reductase, domain 2"/>
    <property type="match status" value="1"/>
</dbReference>
<gene>
    <name evidence="3" type="ORF">SAMN05443575_3562</name>
</gene>
<dbReference type="InterPro" id="IPR007173">
    <property type="entry name" value="ALO_C"/>
</dbReference>
<dbReference type="PANTHER" id="PTHR43762">
    <property type="entry name" value="L-GULONOLACTONE OXIDASE"/>
    <property type="match status" value="1"/>
</dbReference>
<dbReference type="InterPro" id="IPR016166">
    <property type="entry name" value="FAD-bd_PCMH"/>
</dbReference>
<dbReference type="InterPro" id="IPR010031">
    <property type="entry name" value="FAD_lactone_oxidase-like"/>
</dbReference>
<dbReference type="GO" id="GO:0003885">
    <property type="term" value="F:D-arabinono-1,4-lactone oxidase activity"/>
    <property type="evidence" value="ECO:0007669"/>
    <property type="project" value="InterPro"/>
</dbReference>
<protein>
    <submittedName>
        <fullName evidence="3">L-gulonolactone oxidase</fullName>
    </submittedName>
</protein>
<dbReference type="GO" id="GO:0071949">
    <property type="term" value="F:FAD binding"/>
    <property type="evidence" value="ECO:0007669"/>
    <property type="project" value="InterPro"/>
</dbReference>
<dbReference type="EMBL" id="FQVU01000005">
    <property type="protein sequence ID" value="SHH26154.1"/>
    <property type="molecule type" value="Genomic_DNA"/>
</dbReference>
<dbReference type="AlphaFoldDB" id="A0A1M5RIT3"/>
<reference evidence="3 4" key="1">
    <citation type="submission" date="2016-11" db="EMBL/GenBank/DDBJ databases">
        <authorList>
            <person name="Jaros S."/>
            <person name="Januszkiewicz K."/>
            <person name="Wedrychowicz H."/>
        </authorList>
    </citation>
    <scope>NUCLEOTIDE SEQUENCE [LARGE SCALE GENOMIC DNA]</scope>
    <source>
        <strain evidence="3 4">DSM 45627</strain>
    </source>
</reference>
<dbReference type="InterPro" id="IPR016169">
    <property type="entry name" value="FAD-bd_PCMH_sub2"/>
</dbReference>